<sequence length="94" mass="10656">MKKIIFTLLFASSTLMFANKEEPKVKGSVEYQKEQVLMKKRAIKFQEEMKKEKIVLKKRPNNLSSAGCYIAMSQVMPPAFPDYSLCAALEAAGY</sequence>
<dbReference type="AlphaFoldDB" id="A0A1N7IGR9"/>
<evidence type="ECO:0000313" key="2">
    <source>
        <dbReference type="Proteomes" id="UP000186373"/>
    </source>
</evidence>
<dbReference type="OrthoDB" id="1114561at2"/>
<proteinExistence type="predicted"/>
<dbReference type="RefSeq" id="WP_076507830.1">
    <property type="nucleotide sequence ID" value="NZ_FTNY01000003.1"/>
</dbReference>
<accession>A0A1N7IGR9</accession>
<name>A0A1N7IGR9_9FLAO</name>
<organism evidence="1 2">
    <name type="scientific">Chryseobacterium shigense</name>
    <dbReference type="NCBI Taxonomy" id="297244"/>
    <lineage>
        <taxon>Bacteria</taxon>
        <taxon>Pseudomonadati</taxon>
        <taxon>Bacteroidota</taxon>
        <taxon>Flavobacteriia</taxon>
        <taxon>Flavobacteriales</taxon>
        <taxon>Weeksellaceae</taxon>
        <taxon>Chryseobacterium group</taxon>
        <taxon>Chryseobacterium</taxon>
    </lineage>
</organism>
<keyword evidence="2" id="KW-1185">Reference proteome</keyword>
<dbReference type="EMBL" id="FTNY01000003">
    <property type="protein sequence ID" value="SIS36304.1"/>
    <property type="molecule type" value="Genomic_DNA"/>
</dbReference>
<dbReference type="Proteomes" id="UP000186373">
    <property type="component" value="Unassembled WGS sequence"/>
</dbReference>
<evidence type="ECO:0000313" key="1">
    <source>
        <dbReference type="EMBL" id="SIS36304.1"/>
    </source>
</evidence>
<gene>
    <name evidence="1" type="ORF">SAMN05421639_103771</name>
</gene>
<reference evidence="2" key="1">
    <citation type="submission" date="2017-01" db="EMBL/GenBank/DDBJ databases">
        <authorList>
            <person name="Varghese N."/>
            <person name="Submissions S."/>
        </authorList>
    </citation>
    <scope>NUCLEOTIDE SEQUENCE [LARGE SCALE GENOMIC DNA]</scope>
    <source>
        <strain evidence="2">DSM 17126</strain>
    </source>
</reference>
<protein>
    <submittedName>
        <fullName evidence="1">Uncharacterized protein</fullName>
    </submittedName>
</protein>